<dbReference type="EMBL" id="FOIB01000019">
    <property type="protein sequence ID" value="SEU42359.1"/>
    <property type="molecule type" value="Genomic_DNA"/>
</dbReference>
<dbReference type="PANTHER" id="PTHR48079:SF6">
    <property type="entry name" value="NAD(P)-BINDING DOMAIN-CONTAINING PROTEIN-RELATED"/>
    <property type="match status" value="1"/>
</dbReference>
<dbReference type="CDD" id="cd05262">
    <property type="entry name" value="SDR_a7"/>
    <property type="match status" value="1"/>
</dbReference>
<dbReference type="InterPro" id="IPR001509">
    <property type="entry name" value="Epimerase_deHydtase"/>
</dbReference>
<evidence type="ECO:0000313" key="3">
    <source>
        <dbReference type="EMBL" id="SEU42359.1"/>
    </source>
</evidence>
<dbReference type="GO" id="GO:0005737">
    <property type="term" value="C:cytoplasm"/>
    <property type="evidence" value="ECO:0007669"/>
    <property type="project" value="TreeGrafter"/>
</dbReference>
<accession>A0A511THW4</accession>
<dbReference type="Proteomes" id="UP000321514">
    <property type="component" value="Unassembled WGS sequence"/>
</dbReference>
<sequence>MNVFVTGATGWVGSRVVQELLTAGHQVLGLARSEDKAAGLARTGARVLHATLDDLGPLAEAARQADAVIHLAFNHDFSKFADNARQDQRAIEVLGEALAGTDKPLLVTSGLARLTPGRVPTEADLPVDHPDYPRRSETTAIALAERGVRVATVRLPPTVHGVGDSGFVPFLIRLAREKGVSAYLGEGTNRWSAVHVSDAGRLYRLALERGVSERAYHAVAEQGVALRDIAHAIGRRLGVPVESRGREHFGWLANFALSDMPAASERTRAVLGWQPTGPTLLADLEHPDYCQT</sequence>
<evidence type="ECO:0000313" key="5">
    <source>
        <dbReference type="Proteomes" id="UP000321514"/>
    </source>
</evidence>
<dbReference type="Proteomes" id="UP000183760">
    <property type="component" value="Unassembled WGS sequence"/>
</dbReference>
<organism evidence="2 5">
    <name type="scientific">Myxococcus fulvus</name>
    <dbReference type="NCBI Taxonomy" id="33"/>
    <lineage>
        <taxon>Bacteria</taxon>
        <taxon>Pseudomonadati</taxon>
        <taxon>Myxococcota</taxon>
        <taxon>Myxococcia</taxon>
        <taxon>Myxococcales</taxon>
        <taxon>Cystobacterineae</taxon>
        <taxon>Myxococcaceae</taxon>
        <taxon>Myxococcus</taxon>
    </lineage>
</organism>
<dbReference type="RefSeq" id="WP_074959351.1">
    <property type="nucleotide sequence ID" value="NZ_BJXR01000076.1"/>
</dbReference>
<dbReference type="InterPro" id="IPR051783">
    <property type="entry name" value="NAD(P)-dependent_oxidoreduct"/>
</dbReference>
<protein>
    <submittedName>
        <fullName evidence="2">3-beta hydroxysteroid dehydrogenase</fullName>
    </submittedName>
    <submittedName>
        <fullName evidence="3">Nucleoside-diphosphate-sugar epimerase</fullName>
    </submittedName>
</protein>
<keyword evidence="4" id="KW-1185">Reference proteome</keyword>
<dbReference type="Gene3D" id="3.40.50.720">
    <property type="entry name" value="NAD(P)-binding Rossmann-like Domain"/>
    <property type="match status" value="1"/>
</dbReference>
<reference evidence="2 5" key="2">
    <citation type="submission" date="2019-07" db="EMBL/GenBank/DDBJ databases">
        <title>Whole genome shotgun sequence of Myxococcus fulvus NBRC 100333.</title>
        <authorList>
            <person name="Hosoyama A."/>
            <person name="Uohara A."/>
            <person name="Ohji S."/>
            <person name="Ichikawa N."/>
        </authorList>
    </citation>
    <scope>NUCLEOTIDE SEQUENCE [LARGE SCALE GENOMIC DNA]</scope>
    <source>
        <strain evidence="2 5">NBRC 100333</strain>
    </source>
</reference>
<dbReference type="SUPFAM" id="SSF51735">
    <property type="entry name" value="NAD(P)-binding Rossmann-fold domains"/>
    <property type="match status" value="1"/>
</dbReference>
<dbReference type="AlphaFoldDB" id="A0A511THW4"/>
<feature type="domain" description="NAD-dependent epimerase/dehydratase" evidence="1">
    <location>
        <begin position="3"/>
        <end position="216"/>
    </location>
</feature>
<reference evidence="3 4" key="1">
    <citation type="submission" date="2016-10" db="EMBL/GenBank/DDBJ databases">
        <authorList>
            <person name="Varghese N."/>
            <person name="Submissions S."/>
        </authorList>
    </citation>
    <scope>NUCLEOTIDE SEQUENCE [LARGE SCALE GENOMIC DNA]</scope>
    <source>
        <strain evidence="3 4">DSM 16525</strain>
    </source>
</reference>
<dbReference type="OrthoDB" id="9814124at2"/>
<dbReference type="InterPro" id="IPR036291">
    <property type="entry name" value="NAD(P)-bd_dom_sf"/>
</dbReference>
<dbReference type="GO" id="GO:0004029">
    <property type="term" value="F:aldehyde dehydrogenase (NAD+) activity"/>
    <property type="evidence" value="ECO:0007669"/>
    <property type="project" value="TreeGrafter"/>
</dbReference>
<comment type="caution">
    <text evidence="2">The sequence shown here is derived from an EMBL/GenBank/DDBJ whole genome shotgun (WGS) entry which is preliminary data.</text>
</comment>
<evidence type="ECO:0000313" key="4">
    <source>
        <dbReference type="Proteomes" id="UP000183760"/>
    </source>
</evidence>
<dbReference type="PANTHER" id="PTHR48079">
    <property type="entry name" value="PROTEIN YEEZ"/>
    <property type="match status" value="1"/>
</dbReference>
<evidence type="ECO:0000313" key="2">
    <source>
        <dbReference type="EMBL" id="GEN13213.1"/>
    </source>
</evidence>
<name>A0A511THW4_MYXFU</name>
<dbReference type="Pfam" id="PF01370">
    <property type="entry name" value="Epimerase"/>
    <property type="match status" value="1"/>
</dbReference>
<gene>
    <name evidence="2" type="ORF">MFU01_82500</name>
    <name evidence="3" type="ORF">SAMN05443572_11940</name>
</gene>
<proteinExistence type="predicted"/>
<dbReference type="STRING" id="1334629.MFUL124B02_11480"/>
<evidence type="ECO:0000259" key="1">
    <source>
        <dbReference type="Pfam" id="PF01370"/>
    </source>
</evidence>
<dbReference type="EMBL" id="BJXR01000076">
    <property type="protein sequence ID" value="GEN13213.1"/>
    <property type="molecule type" value="Genomic_DNA"/>
</dbReference>